<dbReference type="Proteomes" id="UP001386955">
    <property type="component" value="Unassembled WGS sequence"/>
</dbReference>
<evidence type="ECO:0000313" key="1">
    <source>
        <dbReference type="EMBL" id="KAK7399793.1"/>
    </source>
</evidence>
<gene>
    <name evidence="1" type="ORF">VNO78_10985</name>
</gene>
<dbReference type="EMBL" id="JAYMYS010000003">
    <property type="protein sequence ID" value="KAK7399793.1"/>
    <property type="molecule type" value="Genomic_DNA"/>
</dbReference>
<keyword evidence="2" id="KW-1185">Reference proteome</keyword>
<proteinExistence type="predicted"/>
<organism evidence="1 2">
    <name type="scientific">Psophocarpus tetragonolobus</name>
    <name type="common">Winged bean</name>
    <name type="synonym">Dolichos tetragonolobus</name>
    <dbReference type="NCBI Taxonomy" id="3891"/>
    <lineage>
        <taxon>Eukaryota</taxon>
        <taxon>Viridiplantae</taxon>
        <taxon>Streptophyta</taxon>
        <taxon>Embryophyta</taxon>
        <taxon>Tracheophyta</taxon>
        <taxon>Spermatophyta</taxon>
        <taxon>Magnoliopsida</taxon>
        <taxon>eudicotyledons</taxon>
        <taxon>Gunneridae</taxon>
        <taxon>Pentapetalae</taxon>
        <taxon>rosids</taxon>
        <taxon>fabids</taxon>
        <taxon>Fabales</taxon>
        <taxon>Fabaceae</taxon>
        <taxon>Papilionoideae</taxon>
        <taxon>50 kb inversion clade</taxon>
        <taxon>NPAAA clade</taxon>
        <taxon>indigoferoid/millettioid clade</taxon>
        <taxon>Phaseoleae</taxon>
        <taxon>Psophocarpus</taxon>
    </lineage>
</organism>
<accession>A0AAN9SSA6</accession>
<sequence length="77" mass="8687">MPIFIVSTLHAKPTASFFHSALSKQKNGAAFMRFDDDLLFRGLTVLFSAYGWACRNRSILLLGMNNAYAISFLKQVR</sequence>
<dbReference type="AlphaFoldDB" id="A0AAN9SSA6"/>
<name>A0AAN9SSA6_PSOTE</name>
<protein>
    <submittedName>
        <fullName evidence="1">Uncharacterized protein</fullName>
    </submittedName>
</protein>
<comment type="caution">
    <text evidence="1">The sequence shown here is derived from an EMBL/GenBank/DDBJ whole genome shotgun (WGS) entry which is preliminary data.</text>
</comment>
<evidence type="ECO:0000313" key="2">
    <source>
        <dbReference type="Proteomes" id="UP001386955"/>
    </source>
</evidence>
<reference evidence="1 2" key="1">
    <citation type="submission" date="2024-01" db="EMBL/GenBank/DDBJ databases">
        <title>The genomes of 5 underutilized Papilionoideae crops provide insights into root nodulation and disease resistanc.</title>
        <authorList>
            <person name="Jiang F."/>
        </authorList>
    </citation>
    <scope>NUCLEOTIDE SEQUENCE [LARGE SCALE GENOMIC DNA]</scope>
    <source>
        <strain evidence="1">DUOXIRENSHENG_FW03</strain>
        <tissue evidence="1">Leaves</tissue>
    </source>
</reference>